<evidence type="ECO:0000259" key="3">
    <source>
        <dbReference type="PROSITE" id="PS51186"/>
    </source>
</evidence>
<dbReference type="AlphaFoldDB" id="A0A2I9CT54"/>
<name>A0A2I9CT54_9DEIO</name>
<dbReference type="OrthoDB" id="6382410at2"/>
<dbReference type="GO" id="GO:0016747">
    <property type="term" value="F:acyltransferase activity, transferring groups other than amino-acyl groups"/>
    <property type="evidence" value="ECO:0007669"/>
    <property type="project" value="InterPro"/>
</dbReference>
<evidence type="ECO:0000256" key="2">
    <source>
        <dbReference type="ARBA" id="ARBA00023315"/>
    </source>
</evidence>
<feature type="domain" description="N-acetyltransferase" evidence="3">
    <location>
        <begin position="1"/>
        <end position="161"/>
    </location>
</feature>
<dbReference type="Gene3D" id="3.40.630.30">
    <property type="match status" value="1"/>
</dbReference>
<dbReference type="PANTHER" id="PTHR43877">
    <property type="entry name" value="AMINOALKYLPHOSPHONATE N-ACETYLTRANSFERASE-RELATED-RELATED"/>
    <property type="match status" value="1"/>
</dbReference>
<keyword evidence="1" id="KW-0808">Transferase</keyword>
<organism evidence="4 5">
    <name type="scientific">Deinococcus aerius</name>
    <dbReference type="NCBI Taxonomy" id="200253"/>
    <lineage>
        <taxon>Bacteria</taxon>
        <taxon>Thermotogati</taxon>
        <taxon>Deinococcota</taxon>
        <taxon>Deinococci</taxon>
        <taxon>Deinococcales</taxon>
        <taxon>Deinococcaceae</taxon>
        <taxon>Deinococcus</taxon>
    </lineage>
</organism>
<evidence type="ECO:0000256" key="1">
    <source>
        <dbReference type="ARBA" id="ARBA00022679"/>
    </source>
</evidence>
<dbReference type="SUPFAM" id="SSF55729">
    <property type="entry name" value="Acyl-CoA N-acyltransferases (Nat)"/>
    <property type="match status" value="1"/>
</dbReference>
<dbReference type="Pfam" id="PF00583">
    <property type="entry name" value="Acetyltransf_1"/>
    <property type="match status" value="1"/>
</dbReference>
<dbReference type="InterPro" id="IPR016181">
    <property type="entry name" value="Acyl_CoA_acyltransferase"/>
</dbReference>
<sequence>MDSLTFTRGDLATASGILTATASRLAERGEPLWPVPSLTPERLTRHYPPESWRVAWRGGEAVGTFALVDRDPLFWPEDPPGEARYLHKLGVHPDAQGQGLAHMLLAEAVRETRGAGCAFLRLDTAATRPKLRALYEGAGFRAVDEREVKGFHVVRYELPLR</sequence>
<dbReference type="InterPro" id="IPR050832">
    <property type="entry name" value="Bact_Acetyltransf"/>
</dbReference>
<dbReference type="Proteomes" id="UP000236569">
    <property type="component" value="Unassembled WGS sequence"/>
</dbReference>
<protein>
    <recommendedName>
        <fullName evidence="3">N-acetyltransferase domain-containing protein</fullName>
    </recommendedName>
</protein>
<evidence type="ECO:0000313" key="4">
    <source>
        <dbReference type="EMBL" id="GBF04919.1"/>
    </source>
</evidence>
<dbReference type="EMBL" id="BFAG01000003">
    <property type="protein sequence ID" value="GBF04919.1"/>
    <property type="molecule type" value="Genomic_DNA"/>
</dbReference>
<proteinExistence type="predicted"/>
<dbReference type="PROSITE" id="PS51186">
    <property type="entry name" value="GNAT"/>
    <property type="match status" value="1"/>
</dbReference>
<accession>A0A2I9CT54</accession>
<keyword evidence="5" id="KW-1185">Reference proteome</keyword>
<evidence type="ECO:0000313" key="5">
    <source>
        <dbReference type="Proteomes" id="UP000236569"/>
    </source>
</evidence>
<dbReference type="InterPro" id="IPR000182">
    <property type="entry name" value="GNAT_dom"/>
</dbReference>
<comment type="caution">
    <text evidence="4">The sequence shown here is derived from an EMBL/GenBank/DDBJ whole genome shotgun (WGS) entry which is preliminary data.</text>
</comment>
<keyword evidence="2" id="KW-0012">Acyltransferase</keyword>
<gene>
    <name evidence="4" type="ORF">DAERI_030085</name>
</gene>
<dbReference type="CDD" id="cd04301">
    <property type="entry name" value="NAT_SF"/>
    <property type="match status" value="1"/>
</dbReference>
<reference evidence="5" key="1">
    <citation type="submission" date="2018-01" db="EMBL/GenBank/DDBJ databases">
        <title>Draft Genome Sequence of the Radioresistant Bacterium Deinococcus aerius TR0125, Isolated from the Higher Atmosphere above Japan.</title>
        <authorList>
            <person name="Satoh K."/>
            <person name="Arai H."/>
            <person name="Sanzen T."/>
            <person name="Kawaguchi Y."/>
            <person name="Hayashi H."/>
            <person name="Yokobori S."/>
            <person name="Yamagishi A."/>
            <person name="Oono Y."/>
            <person name="Narumi I."/>
        </authorList>
    </citation>
    <scope>NUCLEOTIDE SEQUENCE [LARGE SCALE GENOMIC DNA]</scope>
    <source>
        <strain evidence="5">TR0125</strain>
    </source>
</reference>